<reference evidence="2 3" key="1">
    <citation type="submission" date="2015-04" db="EMBL/GenBank/DDBJ databases">
        <title>Genome sequence of Ceratocystis platani, a major pathogen of plane trees.</title>
        <authorList>
            <person name="Belbahri L."/>
        </authorList>
    </citation>
    <scope>NUCLEOTIDE SEQUENCE [LARGE SCALE GENOMIC DNA]</scope>
    <source>
        <strain evidence="2 3">CFO</strain>
    </source>
</reference>
<keyword evidence="3" id="KW-1185">Reference proteome</keyword>
<name>A0A0F8DH49_CERFI</name>
<sequence length="133" mass="15097">MRASKAAREAEYQDTARPGSRSANDPTAVRWLCKIDVLKSVSEDWALGPSSFLFWEDWGEQQRPIAWQAPQWWQLFFSSSSSSSSESPSNMHQVAQATLRMAMVDEQIYDYLSMSDDDDEYEGITAPMTVTSK</sequence>
<organism evidence="2 3">
    <name type="scientific">Ceratocystis fimbriata f. sp. platani</name>
    <dbReference type="NCBI Taxonomy" id="88771"/>
    <lineage>
        <taxon>Eukaryota</taxon>
        <taxon>Fungi</taxon>
        <taxon>Dikarya</taxon>
        <taxon>Ascomycota</taxon>
        <taxon>Pezizomycotina</taxon>
        <taxon>Sordariomycetes</taxon>
        <taxon>Hypocreomycetidae</taxon>
        <taxon>Microascales</taxon>
        <taxon>Ceratocystidaceae</taxon>
        <taxon>Ceratocystis</taxon>
    </lineage>
</organism>
<comment type="caution">
    <text evidence="2">The sequence shown here is derived from an EMBL/GenBank/DDBJ whole genome shotgun (WGS) entry which is preliminary data.</text>
</comment>
<accession>A0A0F8DH49</accession>
<protein>
    <submittedName>
        <fullName evidence="2">Uncharacterized protein</fullName>
    </submittedName>
</protein>
<feature type="region of interest" description="Disordered" evidence="1">
    <location>
        <begin position="1"/>
        <end position="24"/>
    </location>
</feature>
<evidence type="ECO:0000313" key="2">
    <source>
        <dbReference type="EMBL" id="KKF95264.1"/>
    </source>
</evidence>
<evidence type="ECO:0000256" key="1">
    <source>
        <dbReference type="SAM" id="MobiDB-lite"/>
    </source>
</evidence>
<dbReference type="EMBL" id="LBBL01000107">
    <property type="protein sequence ID" value="KKF95264.1"/>
    <property type="molecule type" value="Genomic_DNA"/>
</dbReference>
<gene>
    <name evidence="2" type="ORF">CFO_g2376</name>
</gene>
<proteinExistence type="predicted"/>
<evidence type="ECO:0000313" key="3">
    <source>
        <dbReference type="Proteomes" id="UP000034841"/>
    </source>
</evidence>
<dbReference type="AlphaFoldDB" id="A0A0F8DH49"/>
<dbReference type="Proteomes" id="UP000034841">
    <property type="component" value="Unassembled WGS sequence"/>
</dbReference>
<feature type="compositionally biased region" description="Basic and acidic residues" evidence="1">
    <location>
        <begin position="1"/>
        <end position="11"/>
    </location>
</feature>